<accession>A0ABS5R5L5</accession>
<comment type="caution">
    <text evidence="2">The sequence shown here is derived from an EMBL/GenBank/DDBJ whole genome shotgun (WGS) entry which is preliminary data.</text>
</comment>
<protein>
    <recommendedName>
        <fullName evidence="4">DNA-binding protein</fullName>
    </recommendedName>
</protein>
<sequence>MIRAPSVRYSVDPRDVPAEKAARRLHLTMADFERKLTELHARGFPRPDPTTGMYDLKAIDAWMDSRSGLTGPQPARDSRDVALSRIANL</sequence>
<keyword evidence="3" id="KW-1185">Reference proteome</keyword>
<evidence type="ECO:0000313" key="2">
    <source>
        <dbReference type="EMBL" id="MBS9476176.1"/>
    </source>
</evidence>
<organism evidence="2 3">
    <name type="scientific">Ancylobacter radicis</name>
    <dbReference type="NCBI Taxonomy" id="2836179"/>
    <lineage>
        <taxon>Bacteria</taxon>
        <taxon>Pseudomonadati</taxon>
        <taxon>Pseudomonadota</taxon>
        <taxon>Alphaproteobacteria</taxon>
        <taxon>Hyphomicrobiales</taxon>
        <taxon>Xanthobacteraceae</taxon>
        <taxon>Ancylobacter</taxon>
    </lineage>
</organism>
<reference evidence="2" key="1">
    <citation type="submission" date="2021-05" db="EMBL/GenBank/DDBJ databases">
        <authorList>
            <person name="Sun Q."/>
            <person name="Inoue M."/>
        </authorList>
    </citation>
    <scope>NUCLEOTIDE SEQUENCE</scope>
    <source>
        <strain evidence="2">VKM B-3255</strain>
    </source>
</reference>
<dbReference type="RefSeq" id="WP_213754036.1">
    <property type="nucleotide sequence ID" value="NZ_JAHCQH010000014.1"/>
</dbReference>
<dbReference type="EMBL" id="JAHCQH010000014">
    <property type="protein sequence ID" value="MBS9476176.1"/>
    <property type="molecule type" value="Genomic_DNA"/>
</dbReference>
<dbReference type="Proteomes" id="UP001166585">
    <property type="component" value="Unassembled WGS sequence"/>
</dbReference>
<gene>
    <name evidence="2" type="ORF">KIP89_03560</name>
</gene>
<evidence type="ECO:0008006" key="4">
    <source>
        <dbReference type="Google" id="ProtNLM"/>
    </source>
</evidence>
<evidence type="ECO:0000313" key="3">
    <source>
        <dbReference type="Proteomes" id="UP001166585"/>
    </source>
</evidence>
<evidence type="ECO:0000256" key="1">
    <source>
        <dbReference type="SAM" id="MobiDB-lite"/>
    </source>
</evidence>
<feature type="region of interest" description="Disordered" evidence="1">
    <location>
        <begin position="67"/>
        <end position="89"/>
    </location>
</feature>
<name>A0ABS5R5L5_9HYPH</name>
<proteinExistence type="predicted"/>